<gene>
    <name evidence="3" type="ORF">HK105_209295</name>
</gene>
<dbReference type="Proteomes" id="UP001527925">
    <property type="component" value="Unassembled WGS sequence"/>
</dbReference>
<evidence type="ECO:0000256" key="1">
    <source>
        <dbReference type="SAM" id="Coils"/>
    </source>
</evidence>
<organism evidence="3 4">
    <name type="scientific">Polyrhizophydium stewartii</name>
    <dbReference type="NCBI Taxonomy" id="2732419"/>
    <lineage>
        <taxon>Eukaryota</taxon>
        <taxon>Fungi</taxon>
        <taxon>Fungi incertae sedis</taxon>
        <taxon>Chytridiomycota</taxon>
        <taxon>Chytridiomycota incertae sedis</taxon>
        <taxon>Chytridiomycetes</taxon>
        <taxon>Rhizophydiales</taxon>
        <taxon>Rhizophydiales incertae sedis</taxon>
        <taxon>Polyrhizophydium</taxon>
    </lineage>
</organism>
<dbReference type="Gene3D" id="3.30.40.10">
    <property type="entry name" value="Zinc/RING finger domain, C3HC4 (zinc finger)"/>
    <property type="match status" value="1"/>
</dbReference>
<proteinExistence type="predicted"/>
<feature type="region of interest" description="Disordered" evidence="2">
    <location>
        <begin position="193"/>
        <end position="216"/>
    </location>
</feature>
<keyword evidence="1" id="KW-0175">Coiled coil</keyword>
<evidence type="ECO:0000256" key="2">
    <source>
        <dbReference type="SAM" id="MobiDB-lite"/>
    </source>
</evidence>
<name>A0ABR4MVL0_9FUNG</name>
<evidence type="ECO:0000313" key="4">
    <source>
        <dbReference type="Proteomes" id="UP001527925"/>
    </source>
</evidence>
<comment type="caution">
    <text evidence="3">The sequence shown here is derived from an EMBL/GenBank/DDBJ whole genome shotgun (WGS) entry which is preliminary data.</text>
</comment>
<keyword evidence="4" id="KW-1185">Reference proteome</keyword>
<accession>A0ABR4MVL0</accession>
<dbReference type="PANTHER" id="PTHR14305:SF0">
    <property type="entry name" value="E3 UBIQUITIN-PROTEIN LIGASE CCNB1IP1"/>
    <property type="match status" value="1"/>
</dbReference>
<dbReference type="SUPFAM" id="SSF57850">
    <property type="entry name" value="RING/U-box"/>
    <property type="match status" value="1"/>
</dbReference>
<reference evidence="3 4" key="1">
    <citation type="submission" date="2023-09" db="EMBL/GenBank/DDBJ databases">
        <title>Pangenome analysis of Batrachochytrium dendrobatidis and related Chytrids.</title>
        <authorList>
            <person name="Yacoub M.N."/>
            <person name="Stajich J.E."/>
            <person name="James T.Y."/>
        </authorList>
    </citation>
    <scope>NUCLEOTIDE SEQUENCE [LARGE SCALE GENOMIC DNA]</scope>
    <source>
        <strain evidence="3 4">JEL0888</strain>
    </source>
</reference>
<sequence>MAEDHALRCNILRCRALLSAQAVVTTCSHAFCVPCGTRAFEQALVCPACDTSLTQRSASDDIVVAELMPTEDYKSSVIAGLRPEIVIEIAGRALSFWSYQVTQEAAYQALVLKDLDEQCARLERQLQSLAREANQEIAALQERLAASTKSHEMERRRHHELAEQFSEKSRQFQRLQALYDKLKRKALVSQSTASGGLHLSQPDSSQTTPAEPLASAVDGTIPFGRKQAFIIRLADPDAWAQHLS</sequence>
<dbReference type="InterPro" id="IPR013083">
    <property type="entry name" value="Znf_RING/FYVE/PHD"/>
</dbReference>
<evidence type="ECO:0008006" key="5">
    <source>
        <dbReference type="Google" id="ProtNLM"/>
    </source>
</evidence>
<protein>
    <recommendedName>
        <fullName evidence="5">RING-type domain-containing protein</fullName>
    </recommendedName>
</protein>
<dbReference type="PANTHER" id="PTHR14305">
    <property type="entry name" value="E3 UBIQUITIN-PROTEIN LIGASE CCNB1IP1"/>
    <property type="match status" value="1"/>
</dbReference>
<feature type="coiled-coil region" evidence="1">
    <location>
        <begin position="112"/>
        <end position="185"/>
    </location>
</feature>
<evidence type="ECO:0000313" key="3">
    <source>
        <dbReference type="EMBL" id="KAL2911239.1"/>
    </source>
</evidence>
<dbReference type="EMBL" id="JADGIZ020000132">
    <property type="protein sequence ID" value="KAL2911239.1"/>
    <property type="molecule type" value="Genomic_DNA"/>
</dbReference>
<dbReference type="InterPro" id="IPR042448">
    <property type="entry name" value="CCNB1IP1"/>
</dbReference>